<evidence type="ECO:0000313" key="2">
    <source>
        <dbReference type="EMBL" id="SKA77653.1"/>
    </source>
</evidence>
<name>A0A1T4WJZ5_9BACT</name>
<evidence type="ECO:0000256" key="1">
    <source>
        <dbReference type="SAM" id="MobiDB-lite"/>
    </source>
</evidence>
<dbReference type="OrthoDB" id="195270at2"/>
<dbReference type="PROSITE" id="PS51257">
    <property type="entry name" value="PROKAR_LIPOPROTEIN"/>
    <property type="match status" value="1"/>
</dbReference>
<dbReference type="STRING" id="48467.SAMN02745166_00415"/>
<dbReference type="EMBL" id="FUYE01000001">
    <property type="protein sequence ID" value="SKA77653.1"/>
    <property type="molecule type" value="Genomic_DNA"/>
</dbReference>
<keyword evidence="3" id="KW-1185">Reference proteome</keyword>
<gene>
    <name evidence="2" type="ORF">SAMN02745166_00415</name>
</gene>
<evidence type="ECO:0000313" key="3">
    <source>
        <dbReference type="Proteomes" id="UP000190774"/>
    </source>
</evidence>
<dbReference type="RefSeq" id="WP_078811623.1">
    <property type="nucleotide sequence ID" value="NZ_FUYE01000001.1"/>
</dbReference>
<dbReference type="Proteomes" id="UP000190774">
    <property type="component" value="Unassembled WGS sequence"/>
</dbReference>
<organism evidence="2 3">
    <name type="scientific">Prosthecobacter debontii</name>
    <dbReference type="NCBI Taxonomy" id="48467"/>
    <lineage>
        <taxon>Bacteria</taxon>
        <taxon>Pseudomonadati</taxon>
        <taxon>Verrucomicrobiota</taxon>
        <taxon>Verrucomicrobiia</taxon>
        <taxon>Verrucomicrobiales</taxon>
        <taxon>Verrucomicrobiaceae</taxon>
        <taxon>Prosthecobacter</taxon>
    </lineage>
</organism>
<proteinExistence type="predicted"/>
<protein>
    <submittedName>
        <fullName evidence="2">Uncharacterized protein</fullName>
    </submittedName>
</protein>
<sequence length="157" mass="16693">MKFSRLFVLGLAAAALVSCKTITSERLAFADAPVSYQLVSEMVDEETIEYSVKFRNVGQQVVSFDYTIADEPGVPHIDCLGPNSGLVENLYPGAEASVKNPVKSMSHVYVTLGKVTAGKRTSDQLAKQYKPSTLIPATSTGGASPLPLLESVNAPGE</sequence>
<reference evidence="3" key="1">
    <citation type="submission" date="2017-02" db="EMBL/GenBank/DDBJ databases">
        <authorList>
            <person name="Varghese N."/>
            <person name="Submissions S."/>
        </authorList>
    </citation>
    <scope>NUCLEOTIDE SEQUENCE [LARGE SCALE GENOMIC DNA]</scope>
    <source>
        <strain evidence="3">ATCC 700200</strain>
    </source>
</reference>
<accession>A0A1T4WJZ5</accession>
<dbReference type="AlphaFoldDB" id="A0A1T4WJZ5"/>
<feature type="region of interest" description="Disordered" evidence="1">
    <location>
        <begin position="134"/>
        <end position="157"/>
    </location>
</feature>